<dbReference type="Pfam" id="PF13814">
    <property type="entry name" value="Replic_Relax"/>
    <property type="match status" value="1"/>
</dbReference>
<reference evidence="2 3" key="1">
    <citation type="journal article" date="2015" name="Nature">
        <title>rRNA introns, odd ribosomes, and small enigmatic genomes across a large radiation of phyla.</title>
        <authorList>
            <person name="Brown C.T."/>
            <person name="Hug L.A."/>
            <person name="Thomas B.C."/>
            <person name="Sharon I."/>
            <person name="Castelle C.J."/>
            <person name="Singh A."/>
            <person name="Wilkins M.J."/>
            <person name="Williams K.H."/>
            <person name="Banfield J.F."/>
        </authorList>
    </citation>
    <scope>NUCLEOTIDE SEQUENCE [LARGE SCALE GENOMIC DNA]</scope>
</reference>
<evidence type="ECO:0000313" key="2">
    <source>
        <dbReference type="EMBL" id="KKS57589.1"/>
    </source>
</evidence>
<gene>
    <name evidence="2" type="ORF">UV20_C0001G0229</name>
</gene>
<sequence>MDRPCPLGPHRPHQGRPLGLRVGQGWVSALPQGPRRASFWGHVRVLCLRIHVPGLDPALWQPRVPGHHPIRQLPRVRPLGQKPVPLGAIMKHRGSRTKTGPVILTGRDDDLLTLIGLAGYVSTAQLARELFPSADRCRRRCRQLFDAGYLRVTLAGSTSANLVSLSPEGLRLLSAKHPELAARLRLSGIIRLAGVEHHLGLVDTRLYAAGLATHGIRLLRWEGPHGGLGQALGLADEHLEPDGLAEFETPRGSVACAVEVDCGTESPQVLATKLERYRNIMPRGGLGELWVVMTGGRQRREAVEHLVRSKGLAEWTRVMDMSHTTARPVRPLPGVVDSAGHGPKGPNYSLVTA</sequence>
<feature type="region of interest" description="Disordered" evidence="1">
    <location>
        <begin position="329"/>
        <end position="353"/>
    </location>
</feature>
<dbReference type="EMBL" id="LCDO01000001">
    <property type="protein sequence ID" value="KKS57589.1"/>
    <property type="molecule type" value="Genomic_DNA"/>
</dbReference>
<organism evidence="2 3">
    <name type="scientific">Candidatus Magasanikbacteria bacterium GW2011_GWA2_42_32</name>
    <dbReference type="NCBI Taxonomy" id="1619039"/>
    <lineage>
        <taxon>Bacteria</taxon>
        <taxon>Candidatus Magasanikiibacteriota</taxon>
    </lineage>
</organism>
<dbReference type="AlphaFoldDB" id="A0A0G1A9F7"/>
<evidence type="ECO:0000313" key="3">
    <source>
        <dbReference type="Proteomes" id="UP000034837"/>
    </source>
</evidence>
<evidence type="ECO:0000256" key="1">
    <source>
        <dbReference type="SAM" id="MobiDB-lite"/>
    </source>
</evidence>
<proteinExistence type="predicted"/>
<protein>
    <recommendedName>
        <fullName evidence="4">Replication-relaxation</fullName>
    </recommendedName>
</protein>
<name>A0A0G1A9F7_9BACT</name>
<dbReference type="Proteomes" id="UP000034837">
    <property type="component" value="Unassembled WGS sequence"/>
</dbReference>
<dbReference type="SUPFAM" id="SSF46785">
    <property type="entry name" value="Winged helix' DNA-binding domain"/>
    <property type="match status" value="1"/>
</dbReference>
<evidence type="ECO:0008006" key="4">
    <source>
        <dbReference type="Google" id="ProtNLM"/>
    </source>
</evidence>
<comment type="caution">
    <text evidence="2">The sequence shown here is derived from an EMBL/GenBank/DDBJ whole genome shotgun (WGS) entry which is preliminary data.</text>
</comment>
<accession>A0A0G1A9F7</accession>
<dbReference type="InterPro" id="IPR025855">
    <property type="entry name" value="Replic_Relax"/>
</dbReference>
<dbReference type="InterPro" id="IPR036390">
    <property type="entry name" value="WH_DNA-bd_sf"/>
</dbReference>